<keyword evidence="3" id="KW-1185">Reference proteome</keyword>
<gene>
    <name evidence="2" type="ORF">DK427_20245</name>
</gene>
<evidence type="ECO:0000313" key="2">
    <source>
        <dbReference type="EMBL" id="AWN37771.1"/>
    </source>
</evidence>
<feature type="region of interest" description="Disordered" evidence="1">
    <location>
        <begin position="1"/>
        <end position="22"/>
    </location>
</feature>
<sequence>MADPRFASPSWPLRPGAGSRAPRELDDLLAHARTHDAVAECLADKAFRLDPSGSSPVLRPLRRMVRDHRIRALLLRGRAACIRSDDPPGTPS</sequence>
<dbReference type="Proteomes" id="UP000246058">
    <property type="component" value="Chromosome"/>
</dbReference>
<evidence type="ECO:0000256" key="1">
    <source>
        <dbReference type="SAM" id="MobiDB-lite"/>
    </source>
</evidence>
<dbReference type="KEGG" id="meti:DK427_20245"/>
<dbReference type="RefSeq" id="WP_109952837.1">
    <property type="nucleotide sequence ID" value="NZ_CP029551.1"/>
</dbReference>
<name>A0A2U8VWU6_9HYPH</name>
<accession>A0A2U8VWU6</accession>
<dbReference type="AlphaFoldDB" id="A0A2U8VWU6"/>
<proteinExistence type="predicted"/>
<evidence type="ECO:0000313" key="3">
    <source>
        <dbReference type="Proteomes" id="UP000246058"/>
    </source>
</evidence>
<organism evidence="2 3">
    <name type="scientific">Methylobacterium radiodurans</name>
    <dbReference type="NCBI Taxonomy" id="2202828"/>
    <lineage>
        <taxon>Bacteria</taxon>
        <taxon>Pseudomonadati</taxon>
        <taxon>Pseudomonadota</taxon>
        <taxon>Alphaproteobacteria</taxon>
        <taxon>Hyphomicrobiales</taxon>
        <taxon>Methylobacteriaceae</taxon>
        <taxon>Methylobacterium</taxon>
    </lineage>
</organism>
<reference evidence="2 3" key="1">
    <citation type="submission" date="2018-05" db="EMBL/GenBank/DDBJ databases">
        <title>Complete Genome Sequence of Methylobacterium sp. 17Sr1-43.</title>
        <authorList>
            <person name="Srinivasan S."/>
        </authorList>
    </citation>
    <scope>NUCLEOTIDE SEQUENCE [LARGE SCALE GENOMIC DNA]</scope>
    <source>
        <strain evidence="2 3">17Sr1-43</strain>
    </source>
</reference>
<dbReference type="EMBL" id="CP029551">
    <property type="protein sequence ID" value="AWN37771.1"/>
    <property type="molecule type" value="Genomic_DNA"/>
</dbReference>
<dbReference type="OrthoDB" id="9915883at2"/>
<protein>
    <submittedName>
        <fullName evidence="2">Uncharacterized protein</fullName>
    </submittedName>
</protein>